<dbReference type="Gene3D" id="3.40.630.30">
    <property type="match status" value="1"/>
</dbReference>
<dbReference type="Pfam" id="PF00583">
    <property type="entry name" value="Acetyltransf_1"/>
    <property type="match status" value="1"/>
</dbReference>
<dbReference type="InterPro" id="IPR016181">
    <property type="entry name" value="Acyl_CoA_acyltransferase"/>
</dbReference>
<dbReference type="Proteomes" id="UP001268256">
    <property type="component" value="Unassembled WGS sequence"/>
</dbReference>
<evidence type="ECO:0000313" key="2">
    <source>
        <dbReference type="EMBL" id="MDS3859263.1"/>
    </source>
</evidence>
<accession>A0AAE4FNB7</accession>
<dbReference type="PROSITE" id="PS51186">
    <property type="entry name" value="GNAT"/>
    <property type="match status" value="1"/>
</dbReference>
<dbReference type="InterPro" id="IPR000182">
    <property type="entry name" value="GNAT_dom"/>
</dbReference>
<comment type="caution">
    <text evidence="2">The sequence shown here is derived from an EMBL/GenBank/DDBJ whole genome shotgun (WGS) entry which is preliminary data.</text>
</comment>
<evidence type="ECO:0000313" key="3">
    <source>
        <dbReference type="Proteomes" id="UP001268256"/>
    </source>
</evidence>
<organism evidence="2 3">
    <name type="scientific">Pseudocalidococcus azoricus BACA0444</name>
    <dbReference type="NCBI Taxonomy" id="2918990"/>
    <lineage>
        <taxon>Bacteria</taxon>
        <taxon>Bacillati</taxon>
        <taxon>Cyanobacteriota</taxon>
        <taxon>Cyanophyceae</taxon>
        <taxon>Acaryochloridales</taxon>
        <taxon>Thermosynechococcaceae</taxon>
        <taxon>Pseudocalidococcus</taxon>
        <taxon>Pseudocalidococcus azoricus</taxon>
    </lineage>
</organism>
<dbReference type="RefSeq" id="WP_407682276.1">
    <property type="nucleotide sequence ID" value="NZ_JAVMIP010000001.1"/>
</dbReference>
<feature type="domain" description="N-acetyltransferase" evidence="1">
    <location>
        <begin position="9"/>
        <end position="143"/>
    </location>
</feature>
<keyword evidence="3" id="KW-1185">Reference proteome</keyword>
<dbReference type="SUPFAM" id="SSF55729">
    <property type="entry name" value="Acyl-CoA N-acyltransferases (Nat)"/>
    <property type="match status" value="1"/>
</dbReference>
<protein>
    <submittedName>
        <fullName evidence="2">GNAT family N-acetyltransferase</fullName>
    </submittedName>
</protein>
<sequence>METHHSQGIIYRQPLGSETHLILDWVKARFSLGWVSEVEIALHQRPPRCLIAVQSGKLLGFACYDTAALGLFGPMGVDADSRGLGIGTILTQLTLEMMRTQGYAYGVIGWVGPAEFYQQVVGAIPIPDSFPGLWANRLQLPPA</sequence>
<dbReference type="CDD" id="cd04301">
    <property type="entry name" value="NAT_SF"/>
    <property type="match status" value="1"/>
</dbReference>
<gene>
    <name evidence="2" type="ORF">RIF25_00440</name>
</gene>
<proteinExistence type="predicted"/>
<name>A0AAE4FNB7_9CYAN</name>
<dbReference type="AlphaFoldDB" id="A0AAE4FNB7"/>
<dbReference type="EMBL" id="JAVMIP010000001">
    <property type="protein sequence ID" value="MDS3859263.1"/>
    <property type="molecule type" value="Genomic_DNA"/>
</dbReference>
<dbReference type="GO" id="GO:0016747">
    <property type="term" value="F:acyltransferase activity, transferring groups other than amino-acyl groups"/>
    <property type="evidence" value="ECO:0007669"/>
    <property type="project" value="InterPro"/>
</dbReference>
<reference evidence="3" key="1">
    <citation type="submission" date="2023-07" db="EMBL/GenBank/DDBJ databases">
        <authorList>
            <person name="Luz R."/>
            <person name="Cordeiro R."/>
            <person name="Fonseca A."/>
            <person name="Goncalves V."/>
        </authorList>
    </citation>
    <scope>NUCLEOTIDE SEQUENCE [LARGE SCALE GENOMIC DNA]</scope>
    <source>
        <strain evidence="3">BACA0444</strain>
    </source>
</reference>
<evidence type="ECO:0000259" key="1">
    <source>
        <dbReference type="PROSITE" id="PS51186"/>
    </source>
</evidence>